<dbReference type="InterPro" id="IPR012337">
    <property type="entry name" value="RNaseH-like_sf"/>
</dbReference>
<dbReference type="EC" id="3.1.26.4" evidence="6 14"/>
<dbReference type="PANTHER" id="PTHR10954">
    <property type="entry name" value="RIBONUCLEASE H2 SUBUNIT A"/>
    <property type="match status" value="1"/>
</dbReference>
<comment type="similarity">
    <text evidence="5 14 16">Belongs to the RNase HII family.</text>
</comment>
<keyword evidence="19" id="KW-1185">Reference proteome</keyword>
<dbReference type="InterPro" id="IPR024567">
    <property type="entry name" value="RNase_HII/HIII_dom"/>
</dbReference>
<evidence type="ECO:0000256" key="9">
    <source>
        <dbReference type="ARBA" id="ARBA00022722"/>
    </source>
</evidence>
<dbReference type="PROSITE" id="PS51975">
    <property type="entry name" value="RNASE_H_2"/>
    <property type="match status" value="1"/>
</dbReference>
<comment type="catalytic activity">
    <reaction evidence="1 14 15 16">
        <text>Endonucleolytic cleavage to 5'-phosphomonoester.</text>
        <dbReference type="EC" id="3.1.26.4"/>
    </reaction>
</comment>
<evidence type="ECO:0000313" key="19">
    <source>
        <dbReference type="Proteomes" id="UP000054075"/>
    </source>
</evidence>
<comment type="function">
    <text evidence="3 14 16">Endonuclease that specifically degrades the RNA of RNA-DNA hybrids.</text>
</comment>
<sequence>MENQSVAGVDEAGRGPLAGPVFAAAVILDNKKKMTGLKDSKQLTAKSREYFAKKIQEKAKTWAIGRAEVEEIDKLNIFHACLLAMKRAVCALALIPDFVLVDGKHCPQLSVPSKAIIKGDEKITAISAASILAKVHRDANMVLLDAEYPGYGFAQHKGYTTKQHLLALKKLGPSPIHRRSFAPIRHYELFI</sequence>
<dbReference type="InterPro" id="IPR022898">
    <property type="entry name" value="RNase_HII"/>
</dbReference>
<dbReference type="EMBL" id="AAQJ02000001">
    <property type="protein sequence ID" value="EDP46414.1"/>
    <property type="molecule type" value="Genomic_DNA"/>
</dbReference>
<dbReference type="GO" id="GO:0005737">
    <property type="term" value="C:cytoplasm"/>
    <property type="evidence" value="ECO:0007669"/>
    <property type="project" value="UniProtKB-SubCell"/>
</dbReference>
<reference evidence="18" key="2">
    <citation type="submission" date="2007-10" db="EMBL/GenBank/DDBJ databases">
        <authorList>
            <person name="Myers G.S."/>
        </authorList>
    </citation>
    <scope>NUCLEOTIDE SEQUENCE [LARGE SCALE GENOMIC DNA]</scope>
</reference>
<dbReference type="InterPro" id="IPR001352">
    <property type="entry name" value="RNase_HII/HIII"/>
</dbReference>
<dbReference type="Pfam" id="PF01351">
    <property type="entry name" value="RNase_HII"/>
    <property type="match status" value="1"/>
</dbReference>
<dbReference type="GO" id="GO:0003723">
    <property type="term" value="F:RNA binding"/>
    <property type="evidence" value="ECO:0007669"/>
    <property type="project" value="UniProtKB-UniRule"/>
</dbReference>
<evidence type="ECO:0000256" key="13">
    <source>
        <dbReference type="ARBA" id="ARBA00023211"/>
    </source>
</evidence>
<dbReference type="STRING" id="59196.RICGR_0638"/>
<dbReference type="AlphaFoldDB" id="A8PM72"/>
<dbReference type="GO" id="GO:0004523">
    <property type="term" value="F:RNA-DNA hybrid ribonuclease activity"/>
    <property type="evidence" value="ECO:0007669"/>
    <property type="project" value="UniProtKB-UniRule"/>
</dbReference>
<protein>
    <recommendedName>
        <fullName evidence="7 14">Ribonuclease HII</fullName>
        <shortName evidence="14">RNase HII</shortName>
        <ecNumber evidence="6 14">3.1.26.4</ecNumber>
    </recommendedName>
</protein>
<evidence type="ECO:0000256" key="8">
    <source>
        <dbReference type="ARBA" id="ARBA00022490"/>
    </source>
</evidence>
<evidence type="ECO:0000256" key="7">
    <source>
        <dbReference type="ARBA" id="ARBA00019179"/>
    </source>
</evidence>
<evidence type="ECO:0000256" key="11">
    <source>
        <dbReference type="ARBA" id="ARBA00022759"/>
    </source>
</evidence>
<evidence type="ECO:0000256" key="2">
    <source>
        <dbReference type="ARBA" id="ARBA00001946"/>
    </source>
</evidence>
<organism evidence="18 19">
    <name type="scientific">Rickettsiella grylli</name>
    <dbReference type="NCBI Taxonomy" id="59196"/>
    <lineage>
        <taxon>Bacteria</taxon>
        <taxon>Pseudomonadati</taxon>
        <taxon>Pseudomonadota</taxon>
        <taxon>Gammaproteobacteria</taxon>
        <taxon>Legionellales</taxon>
        <taxon>Coxiellaceae</taxon>
        <taxon>Rickettsiella</taxon>
    </lineage>
</organism>
<dbReference type="OrthoDB" id="9803420at2"/>
<dbReference type="PANTHER" id="PTHR10954:SF18">
    <property type="entry name" value="RIBONUCLEASE HII"/>
    <property type="match status" value="1"/>
</dbReference>
<evidence type="ECO:0000256" key="6">
    <source>
        <dbReference type="ARBA" id="ARBA00012180"/>
    </source>
</evidence>
<name>A8PM72_9COXI</name>
<evidence type="ECO:0000256" key="16">
    <source>
        <dbReference type="RuleBase" id="RU003515"/>
    </source>
</evidence>
<comment type="cofactor">
    <cofactor evidence="14 15">
        <name>Mn(2+)</name>
        <dbReference type="ChEBI" id="CHEBI:29035"/>
    </cofactor>
    <cofactor evidence="14 15">
        <name>Mg(2+)</name>
        <dbReference type="ChEBI" id="CHEBI:18420"/>
    </cofactor>
    <text evidence="14 15">Manganese or magnesium. Binds 1 divalent metal ion per monomer in the absence of substrate. May bind a second metal ion after substrate binding.</text>
</comment>
<proteinExistence type="inferred from homology"/>
<reference evidence="18" key="1">
    <citation type="submission" date="2006-04" db="EMBL/GenBank/DDBJ databases">
        <authorList>
            <person name="Seshadri R."/>
            <person name="Federici B.A."/>
        </authorList>
    </citation>
    <scope>NUCLEOTIDE SEQUENCE [LARGE SCALE GENOMIC DNA]</scope>
</reference>
<dbReference type="InterPro" id="IPR036397">
    <property type="entry name" value="RNaseH_sf"/>
</dbReference>
<evidence type="ECO:0000256" key="12">
    <source>
        <dbReference type="ARBA" id="ARBA00022801"/>
    </source>
</evidence>
<keyword evidence="9 14" id="KW-0540">Nuclease</keyword>
<dbReference type="NCBIfam" id="NF000595">
    <property type="entry name" value="PRK00015.1-3"/>
    <property type="match status" value="1"/>
</dbReference>
<dbReference type="SUPFAM" id="SSF53098">
    <property type="entry name" value="Ribonuclease H-like"/>
    <property type="match status" value="1"/>
</dbReference>
<keyword evidence="11 14" id="KW-0255">Endonuclease</keyword>
<dbReference type="CDD" id="cd07182">
    <property type="entry name" value="RNase_HII_bacteria_HII_like"/>
    <property type="match status" value="1"/>
</dbReference>
<dbReference type="GO" id="GO:0032299">
    <property type="term" value="C:ribonuclease H2 complex"/>
    <property type="evidence" value="ECO:0007669"/>
    <property type="project" value="TreeGrafter"/>
</dbReference>
<evidence type="ECO:0000256" key="4">
    <source>
        <dbReference type="ARBA" id="ARBA00004496"/>
    </source>
</evidence>
<dbReference type="NCBIfam" id="NF000596">
    <property type="entry name" value="PRK00015.1-4"/>
    <property type="match status" value="1"/>
</dbReference>
<dbReference type="Proteomes" id="UP000054075">
    <property type="component" value="Unassembled WGS sequence"/>
</dbReference>
<evidence type="ECO:0000256" key="15">
    <source>
        <dbReference type="PROSITE-ProRule" id="PRU01319"/>
    </source>
</evidence>
<keyword evidence="8 14" id="KW-0963">Cytoplasm</keyword>
<evidence type="ECO:0000256" key="10">
    <source>
        <dbReference type="ARBA" id="ARBA00022723"/>
    </source>
</evidence>
<dbReference type="RefSeq" id="WP_006035393.1">
    <property type="nucleotide sequence ID" value="NZ_AAQJ02000001.1"/>
</dbReference>
<dbReference type="eggNOG" id="COG0164">
    <property type="taxonomic scope" value="Bacteria"/>
</dbReference>
<dbReference type="HAMAP" id="MF_00052_B">
    <property type="entry name" value="RNase_HII_B"/>
    <property type="match status" value="1"/>
</dbReference>
<feature type="binding site" evidence="14 15">
    <location>
        <position position="11"/>
    </location>
    <ligand>
        <name>a divalent metal cation</name>
        <dbReference type="ChEBI" id="CHEBI:60240"/>
    </ligand>
</feature>
<accession>A8PM72</accession>
<comment type="subcellular location">
    <subcellularLocation>
        <location evidence="4 14">Cytoplasm</location>
    </subcellularLocation>
</comment>
<feature type="binding site" evidence="14 15">
    <location>
        <position position="102"/>
    </location>
    <ligand>
        <name>a divalent metal cation</name>
        <dbReference type="ChEBI" id="CHEBI:60240"/>
    </ligand>
</feature>
<feature type="domain" description="RNase H type-2" evidence="17">
    <location>
        <begin position="4"/>
        <end position="191"/>
    </location>
</feature>
<dbReference type="FunFam" id="3.30.420.10:FF:000006">
    <property type="entry name" value="Ribonuclease HII"/>
    <property type="match status" value="1"/>
</dbReference>
<dbReference type="GO" id="GO:0006298">
    <property type="term" value="P:mismatch repair"/>
    <property type="evidence" value="ECO:0007669"/>
    <property type="project" value="TreeGrafter"/>
</dbReference>
<feature type="binding site" evidence="14 15">
    <location>
        <position position="10"/>
    </location>
    <ligand>
        <name>a divalent metal cation</name>
        <dbReference type="ChEBI" id="CHEBI:60240"/>
    </ligand>
</feature>
<keyword evidence="13 14" id="KW-0464">Manganese</keyword>
<dbReference type="NCBIfam" id="NF000594">
    <property type="entry name" value="PRK00015.1-1"/>
    <property type="match status" value="1"/>
</dbReference>
<evidence type="ECO:0000256" key="14">
    <source>
        <dbReference type="HAMAP-Rule" id="MF_00052"/>
    </source>
</evidence>
<dbReference type="GO" id="GO:0043137">
    <property type="term" value="P:DNA replication, removal of RNA primer"/>
    <property type="evidence" value="ECO:0007669"/>
    <property type="project" value="TreeGrafter"/>
</dbReference>
<gene>
    <name evidence="14 18" type="primary">rnhB</name>
    <name evidence="18" type="ORF">RICGR_0638</name>
</gene>
<comment type="cofactor">
    <cofactor evidence="2">
        <name>Mg(2+)</name>
        <dbReference type="ChEBI" id="CHEBI:18420"/>
    </cofactor>
</comment>
<evidence type="ECO:0000256" key="3">
    <source>
        <dbReference type="ARBA" id="ARBA00004065"/>
    </source>
</evidence>
<evidence type="ECO:0000259" key="17">
    <source>
        <dbReference type="PROSITE" id="PS51975"/>
    </source>
</evidence>
<evidence type="ECO:0000256" key="1">
    <source>
        <dbReference type="ARBA" id="ARBA00000077"/>
    </source>
</evidence>
<dbReference type="GO" id="GO:0030145">
    <property type="term" value="F:manganese ion binding"/>
    <property type="evidence" value="ECO:0007669"/>
    <property type="project" value="UniProtKB-UniRule"/>
</dbReference>
<evidence type="ECO:0000313" key="18">
    <source>
        <dbReference type="EMBL" id="EDP46414.1"/>
    </source>
</evidence>
<dbReference type="Gene3D" id="3.30.420.10">
    <property type="entry name" value="Ribonuclease H-like superfamily/Ribonuclease H"/>
    <property type="match status" value="1"/>
</dbReference>
<keyword evidence="12 14" id="KW-0378">Hydrolase</keyword>
<keyword evidence="10 14" id="KW-0479">Metal-binding</keyword>
<evidence type="ECO:0000256" key="5">
    <source>
        <dbReference type="ARBA" id="ARBA00007383"/>
    </source>
</evidence>
<comment type="caution">
    <text evidence="18">The sequence shown here is derived from an EMBL/GenBank/DDBJ whole genome shotgun (WGS) entry which is preliminary data.</text>
</comment>